<dbReference type="EMBL" id="MVGT01002051">
    <property type="protein sequence ID" value="OVA09571.1"/>
    <property type="molecule type" value="Genomic_DNA"/>
</dbReference>
<evidence type="ECO:0000313" key="1">
    <source>
        <dbReference type="EMBL" id="OVA09571.1"/>
    </source>
</evidence>
<evidence type="ECO:0000313" key="2">
    <source>
        <dbReference type="Proteomes" id="UP000195402"/>
    </source>
</evidence>
<protein>
    <submittedName>
        <fullName evidence="1">Uncharacterized protein</fullName>
    </submittedName>
</protein>
<dbReference type="PANTHER" id="PTHR36030:SF1">
    <property type="entry name" value="CALMODULIN-BINDING DOMAIN-CONTAINING PROTEIN"/>
    <property type="match status" value="1"/>
</dbReference>
<proteinExistence type="predicted"/>
<dbReference type="AlphaFoldDB" id="A0A200QGM5"/>
<gene>
    <name evidence="1" type="ORF">BVC80_9101g96</name>
</gene>
<sequence>MEANRKRRGFIKGRLVMSLYRTSKPASTVQFSTKVKPTTSSSATSSGYLVADKEFVVPQSSKKVSFLKSDVIRDSYGVVDAGDENVDMKAATYISYVQERFKLERVDSERRKYQDVHK</sequence>
<dbReference type="OMA" id="NVHYTSS"/>
<dbReference type="InParanoid" id="A0A200QGM5"/>
<name>A0A200QGM5_MACCD</name>
<reference evidence="1 2" key="1">
    <citation type="journal article" date="2017" name="Mol. Plant">
        <title>The Genome of Medicinal Plant Macleaya cordata Provides New Insights into Benzylisoquinoline Alkaloids Metabolism.</title>
        <authorList>
            <person name="Liu X."/>
            <person name="Liu Y."/>
            <person name="Huang P."/>
            <person name="Ma Y."/>
            <person name="Qing Z."/>
            <person name="Tang Q."/>
            <person name="Cao H."/>
            <person name="Cheng P."/>
            <person name="Zheng Y."/>
            <person name="Yuan Z."/>
            <person name="Zhou Y."/>
            <person name="Liu J."/>
            <person name="Tang Z."/>
            <person name="Zhuo Y."/>
            <person name="Zhang Y."/>
            <person name="Yu L."/>
            <person name="Huang J."/>
            <person name="Yang P."/>
            <person name="Peng Q."/>
            <person name="Zhang J."/>
            <person name="Jiang W."/>
            <person name="Zhang Z."/>
            <person name="Lin K."/>
            <person name="Ro D.K."/>
            <person name="Chen X."/>
            <person name="Xiong X."/>
            <person name="Shang Y."/>
            <person name="Huang S."/>
            <person name="Zeng J."/>
        </authorList>
    </citation>
    <scope>NUCLEOTIDE SEQUENCE [LARGE SCALE GENOMIC DNA]</scope>
    <source>
        <strain evidence="2">cv. BLH2017</strain>
        <tissue evidence="1">Root</tissue>
    </source>
</reference>
<organism evidence="1 2">
    <name type="scientific">Macleaya cordata</name>
    <name type="common">Five-seeded plume-poppy</name>
    <name type="synonym">Bocconia cordata</name>
    <dbReference type="NCBI Taxonomy" id="56857"/>
    <lineage>
        <taxon>Eukaryota</taxon>
        <taxon>Viridiplantae</taxon>
        <taxon>Streptophyta</taxon>
        <taxon>Embryophyta</taxon>
        <taxon>Tracheophyta</taxon>
        <taxon>Spermatophyta</taxon>
        <taxon>Magnoliopsida</taxon>
        <taxon>Ranunculales</taxon>
        <taxon>Papaveraceae</taxon>
        <taxon>Papaveroideae</taxon>
        <taxon>Macleaya</taxon>
    </lineage>
</organism>
<comment type="caution">
    <text evidence="1">The sequence shown here is derived from an EMBL/GenBank/DDBJ whole genome shotgun (WGS) entry which is preliminary data.</text>
</comment>
<dbReference type="Proteomes" id="UP000195402">
    <property type="component" value="Unassembled WGS sequence"/>
</dbReference>
<keyword evidence="2" id="KW-1185">Reference proteome</keyword>
<accession>A0A200QGM5</accession>
<dbReference type="PANTHER" id="PTHR36030">
    <property type="entry name" value="CALMODULIN-BINDING DOMAIN-CONTAINING PROTEIN"/>
    <property type="match status" value="1"/>
</dbReference>
<dbReference type="OrthoDB" id="911847at2759"/>